<dbReference type="InterPro" id="IPR050113">
    <property type="entry name" value="Ub_conjugating_enzyme"/>
</dbReference>
<dbReference type="eggNOG" id="KOG0417">
    <property type="taxonomic scope" value="Eukaryota"/>
</dbReference>
<evidence type="ECO:0000313" key="2">
    <source>
        <dbReference type="EMBL" id="ESQ50187.1"/>
    </source>
</evidence>
<dbReference type="SUPFAM" id="SSF54495">
    <property type="entry name" value="UBC-like"/>
    <property type="match status" value="1"/>
</dbReference>
<dbReference type="Gramene" id="ESQ50187">
    <property type="protein sequence ID" value="ESQ50187"/>
    <property type="gene ID" value="EUTSA_v10002235mg"/>
</dbReference>
<dbReference type="PROSITE" id="PS50127">
    <property type="entry name" value="UBC_2"/>
    <property type="match status" value="1"/>
</dbReference>
<dbReference type="Proteomes" id="UP000030689">
    <property type="component" value="Unassembled WGS sequence"/>
</dbReference>
<keyword evidence="3" id="KW-1185">Reference proteome</keyword>
<dbReference type="OrthoDB" id="1158011at2759"/>
<dbReference type="EMBL" id="KI517398">
    <property type="protein sequence ID" value="ESQ50187.1"/>
    <property type="molecule type" value="Genomic_DNA"/>
</dbReference>
<dbReference type="Pfam" id="PF00179">
    <property type="entry name" value="UQ_con"/>
    <property type="match status" value="1"/>
</dbReference>
<evidence type="ECO:0000313" key="3">
    <source>
        <dbReference type="Proteomes" id="UP000030689"/>
    </source>
</evidence>
<dbReference type="CDD" id="cd00195">
    <property type="entry name" value="UBCc_UEV"/>
    <property type="match status" value="1"/>
</dbReference>
<dbReference type="STRING" id="72664.V4M5E6"/>
<dbReference type="InterPro" id="IPR016135">
    <property type="entry name" value="UBQ-conjugating_enzyme/RWD"/>
</dbReference>
<dbReference type="InterPro" id="IPR000608">
    <property type="entry name" value="UBC"/>
</dbReference>
<dbReference type="KEGG" id="eus:EUTSA_v10002235mg"/>
<organism evidence="2 3">
    <name type="scientific">Eutrema salsugineum</name>
    <name type="common">Saltwater cress</name>
    <name type="synonym">Sisymbrium salsugineum</name>
    <dbReference type="NCBI Taxonomy" id="72664"/>
    <lineage>
        <taxon>Eukaryota</taxon>
        <taxon>Viridiplantae</taxon>
        <taxon>Streptophyta</taxon>
        <taxon>Embryophyta</taxon>
        <taxon>Tracheophyta</taxon>
        <taxon>Spermatophyta</taxon>
        <taxon>Magnoliopsida</taxon>
        <taxon>eudicotyledons</taxon>
        <taxon>Gunneridae</taxon>
        <taxon>Pentapetalae</taxon>
        <taxon>rosids</taxon>
        <taxon>malvids</taxon>
        <taxon>Brassicales</taxon>
        <taxon>Brassicaceae</taxon>
        <taxon>Eutremeae</taxon>
        <taxon>Eutrema</taxon>
    </lineage>
</organism>
<dbReference type="AlphaFoldDB" id="V4M5E6"/>
<dbReference type="Gene3D" id="3.10.110.10">
    <property type="entry name" value="Ubiquitin Conjugating Enzyme"/>
    <property type="match status" value="1"/>
</dbReference>
<accession>V4M5E6</accession>
<evidence type="ECO:0000259" key="1">
    <source>
        <dbReference type="PROSITE" id="PS50127"/>
    </source>
</evidence>
<proteinExistence type="predicted"/>
<feature type="domain" description="UBC core" evidence="1">
    <location>
        <begin position="1"/>
        <end position="103"/>
    </location>
</feature>
<reference evidence="2 3" key="1">
    <citation type="journal article" date="2013" name="Front. Plant Sci.">
        <title>The Reference Genome of the Halophytic Plant Eutrema salsugineum.</title>
        <authorList>
            <person name="Yang R."/>
            <person name="Jarvis D.E."/>
            <person name="Chen H."/>
            <person name="Beilstein M.A."/>
            <person name="Grimwood J."/>
            <person name="Jenkins J."/>
            <person name="Shu S."/>
            <person name="Prochnik S."/>
            <person name="Xin M."/>
            <person name="Ma C."/>
            <person name="Schmutz J."/>
            <person name="Wing R.A."/>
            <person name="Mitchell-Olds T."/>
            <person name="Schumaker K.S."/>
            <person name="Wang X."/>
        </authorList>
    </citation>
    <scope>NUCLEOTIDE SEQUENCE [LARGE SCALE GENOMIC DNA]</scope>
</reference>
<gene>
    <name evidence="2" type="ORF">EUTSA_v10002235mg</name>
</gene>
<dbReference type="SMART" id="SM00212">
    <property type="entry name" value="UBCc"/>
    <property type="match status" value="1"/>
</dbReference>
<dbReference type="PANTHER" id="PTHR24067">
    <property type="entry name" value="UBIQUITIN-CONJUGATING ENZYME E2"/>
    <property type="match status" value="1"/>
</dbReference>
<protein>
    <recommendedName>
        <fullName evidence="1">UBC core domain-containing protein</fullName>
    </recommendedName>
</protein>
<name>V4M5E6_EUTSA</name>
<sequence>MRRYLSELQRNPLPIYSAGLEAEDPYVWAATITGPPETPYEGDNFNLRIFFPPQFPWNPPNMHFRTPIFHPNVSDRGNIIHPLLMSDTWCIATSVAQMLMTLA</sequence>